<name>A0AAD9H5Y3_9PEZI</name>
<organism evidence="1 2">
    <name type="scientific">Colletotrichum zoysiae</name>
    <dbReference type="NCBI Taxonomy" id="1216348"/>
    <lineage>
        <taxon>Eukaryota</taxon>
        <taxon>Fungi</taxon>
        <taxon>Dikarya</taxon>
        <taxon>Ascomycota</taxon>
        <taxon>Pezizomycotina</taxon>
        <taxon>Sordariomycetes</taxon>
        <taxon>Hypocreomycetidae</taxon>
        <taxon>Glomerellales</taxon>
        <taxon>Glomerellaceae</taxon>
        <taxon>Colletotrichum</taxon>
        <taxon>Colletotrichum graminicola species complex</taxon>
    </lineage>
</organism>
<reference evidence="1" key="1">
    <citation type="submission" date="2021-06" db="EMBL/GenBank/DDBJ databases">
        <title>Comparative genomics, transcriptomics and evolutionary studies reveal genomic signatures of adaptation to plant cell wall in hemibiotrophic fungi.</title>
        <authorList>
            <consortium name="DOE Joint Genome Institute"/>
            <person name="Baroncelli R."/>
            <person name="Diaz J.F."/>
            <person name="Benocci T."/>
            <person name="Peng M."/>
            <person name="Battaglia E."/>
            <person name="Haridas S."/>
            <person name="Andreopoulos W."/>
            <person name="Labutti K."/>
            <person name="Pangilinan J."/>
            <person name="Floch G.L."/>
            <person name="Makela M.R."/>
            <person name="Henrissat B."/>
            <person name="Grigoriev I.V."/>
            <person name="Crouch J.A."/>
            <person name="De Vries R.P."/>
            <person name="Sukno S.A."/>
            <person name="Thon M.R."/>
        </authorList>
    </citation>
    <scope>NUCLEOTIDE SEQUENCE</scope>
    <source>
        <strain evidence="1">MAFF235873</strain>
    </source>
</reference>
<accession>A0AAD9H5Y3</accession>
<dbReference type="EMBL" id="MU843022">
    <property type="protein sequence ID" value="KAK2022863.1"/>
    <property type="molecule type" value="Genomic_DNA"/>
</dbReference>
<protein>
    <submittedName>
        <fullName evidence="1">Uncharacterized protein</fullName>
    </submittedName>
</protein>
<gene>
    <name evidence="1" type="ORF">LX32DRAFT_174564</name>
</gene>
<sequence>MGRLLLSTTHCKELKLTLINPAQAPGRIIALSRALQVYVCPIDYGNFLYISCYRIYCSTLIDAAHFQPLDSKPSVFANSAFLPLGRYTPISISKSEPKSQGQGRGPSILPYTDLCLRVRSGPATDQLFAHPTTDGNLAPLTPSSFQTNPLFLTVADRNDTHLFF</sequence>
<dbReference type="AlphaFoldDB" id="A0AAD9H5Y3"/>
<proteinExistence type="predicted"/>
<evidence type="ECO:0000313" key="2">
    <source>
        <dbReference type="Proteomes" id="UP001232148"/>
    </source>
</evidence>
<comment type="caution">
    <text evidence="1">The sequence shown here is derived from an EMBL/GenBank/DDBJ whole genome shotgun (WGS) entry which is preliminary data.</text>
</comment>
<keyword evidence="2" id="KW-1185">Reference proteome</keyword>
<evidence type="ECO:0000313" key="1">
    <source>
        <dbReference type="EMBL" id="KAK2022863.1"/>
    </source>
</evidence>
<dbReference type="Proteomes" id="UP001232148">
    <property type="component" value="Unassembled WGS sequence"/>
</dbReference>